<gene>
    <name evidence="1" type="ORF">G127AT_12110</name>
</gene>
<name>A0A975FN29_9MICO</name>
<dbReference type="Gene3D" id="3.30.980.10">
    <property type="entry name" value="Threonyl-trna Synthetase, Chain A, domain 2"/>
    <property type="match status" value="1"/>
</dbReference>
<accession>A0A975FN29</accession>
<dbReference type="InterPro" id="IPR018163">
    <property type="entry name" value="Thr/Ala-tRNA-synth_IIc_edit"/>
</dbReference>
<keyword evidence="1" id="KW-0378">Hydrolase</keyword>
<organism evidence="1 2">
    <name type="scientific">Agromyces archimandritae</name>
    <dbReference type="NCBI Taxonomy" id="2781962"/>
    <lineage>
        <taxon>Bacteria</taxon>
        <taxon>Bacillati</taxon>
        <taxon>Actinomycetota</taxon>
        <taxon>Actinomycetes</taxon>
        <taxon>Micrococcales</taxon>
        <taxon>Microbacteriaceae</taxon>
        <taxon>Agromyces</taxon>
    </lineage>
</organism>
<sequence length="292" mass="30760">MTLPAADTRVVYPAGELTARARVLHVEPLGDGRAAVLTDVTSVHPLDPAWPDQPADRAWFETAGGEKIPIVDAVVAATDGLALFVGDAVPVRKGTESWAFVVAHLVPEDAGIAEGDELTTAADEAFRDAVSAGHTACHLAALALNAAVAERWTKEPRRDSLGSPDFDSAANSRSTILEYGSLDRYRLNKSLRRAGFDAAGFLDALQGLDADVEARLAIWVGSAAPVRVECEGEGLTDRRTWVCELPEGTARIPCGGTHVRALGEFGGIRTGFSVGEEGGSTVVDMSTAVTMR</sequence>
<evidence type="ECO:0000313" key="1">
    <source>
        <dbReference type="EMBL" id="QTX04036.1"/>
    </source>
</evidence>
<dbReference type="KEGG" id="aarc:G127AT_12110"/>
<proteinExistence type="predicted"/>
<dbReference type="Proteomes" id="UP000671914">
    <property type="component" value="Chromosome"/>
</dbReference>
<protein>
    <submittedName>
        <fullName evidence="1">Metal-dependent hydrolase</fullName>
    </submittedName>
</protein>
<dbReference type="AlphaFoldDB" id="A0A975FN29"/>
<evidence type="ECO:0000313" key="2">
    <source>
        <dbReference type="Proteomes" id="UP000671914"/>
    </source>
</evidence>
<dbReference type="GO" id="GO:0016787">
    <property type="term" value="F:hydrolase activity"/>
    <property type="evidence" value="ECO:0007669"/>
    <property type="project" value="UniProtKB-KW"/>
</dbReference>
<dbReference type="GO" id="GO:0000166">
    <property type="term" value="F:nucleotide binding"/>
    <property type="evidence" value="ECO:0007669"/>
    <property type="project" value="InterPro"/>
</dbReference>
<dbReference type="SUPFAM" id="SSF55186">
    <property type="entry name" value="ThrRS/AlaRS common domain"/>
    <property type="match status" value="1"/>
</dbReference>
<reference evidence="1" key="1">
    <citation type="submission" date="2021-03" db="EMBL/GenBank/DDBJ databases">
        <title>Agromyces archimandritus sp. nov., isolated from the cockroach Archimandrita tessellata.</title>
        <authorList>
            <person name="Guzman J."/>
            <person name="Ortuzar M."/>
            <person name="Poehlein A."/>
            <person name="Daniel R."/>
            <person name="Trujillo M."/>
            <person name="Vilcinskas A."/>
        </authorList>
    </citation>
    <scope>NUCLEOTIDE SEQUENCE</scope>
    <source>
        <strain evidence="1">G127AT</strain>
    </source>
</reference>
<dbReference type="EMBL" id="CP071696">
    <property type="protein sequence ID" value="QTX04036.1"/>
    <property type="molecule type" value="Genomic_DNA"/>
</dbReference>
<dbReference type="RefSeq" id="WP_210897227.1">
    <property type="nucleotide sequence ID" value="NZ_CP071696.1"/>
</dbReference>
<keyword evidence="2" id="KW-1185">Reference proteome</keyword>